<reference evidence="3 4" key="1">
    <citation type="submission" date="2025-04" db="UniProtKB">
        <authorList>
            <consortium name="RefSeq"/>
        </authorList>
    </citation>
    <scope>IDENTIFICATION</scope>
    <source>
        <strain evidence="3 4">Airmid</strain>
    </source>
</reference>
<dbReference type="RefSeq" id="XP_027205692.1">
    <property type="nucleotide sequence ID" value="XM_027349891.1"/>
</dbReference>
<dbReference type="Gene3D" id="1.10.1200.10">
    <property type="entry name" value="ACP-like"/>
    <property type="match status" value="1"/>
</dbReference>
<evidence type="ECO:0000313" key="2">
    <source>
        <dbReference type="Proteomes" id="UP000515146"/>
    </source>
</evidence>
<feature type="region of interest" description="Disordered" evidence="1">
    <location>
        <begin position="22"/>
        <end position="51"/>
    </location>
</feature>
<organism evidence="2 5">
    <name type="scientific">Dermatophagoides pteronyssinus</name>
    <name type="common">European house dust mite</name>
    <dbReference type="NCBI Taxonomy" id="6956"/>
    <lineage>
        <taxon>Eukaryota</taxon>
        <taxon>Metazoa</taxon>
        <taxon>Ecdysozoa</taxon>
        <taxon>Arthropoda</taxon>
        <taxon>Chelicerata</taxon>
        <taxon>Arachnida</taxon>
        <taxon>Acari</taxon>
        <taxon>Acariformes</taxon>
        <taxon>Sarcoptiformes</taxon>
        <taxon>Astigmata</taxon>
        <taxon>Psoroptidia</taxon>
        <taxon>Analgoidea</taxon>
        <taxon>Pyroglyphidae</taxon>
        <taxon>Dermatophagoidinae</taxon>
        <taxon>Dermatophagoides</taxon>
    </lineage>
</organism>
<dbReference type="GeneID" id="113799279"/>
<dbReference type="InterPro" id="IPR036736">
    <property type="entry name" value="ACP-like_sf"/>
</dbReference>
<evidence type="ECO:0000313" key="4">
    <source>
        <dbReference type="RefSeq" id="XP_027205691.1"/>
    </source>
</evidence>
<sequence length="175" mass="20845">MNRINPVLRRNHLNISRITQMATSTTMSSSQQRIQDSQPPPPSIDSIQSNTNKNSTEKYIEDRVNNLFNIILADISSWQQYNHQQNKPNSIIYQDPYDSKDQILQDLVRNNQQINRNYNIQDLIEDEFQLEISDKEFEQFKTLNDIAQYVNRRWEIRQQLLAAHSADYAYPSYWY</sequence>
<evidence type="ECO:0000313" key="3">
    <source>
        <dbReference type="RefSeq" id="XP_027205690.1"/>
    </source>
</evidence>
<dbReference type="Proteomes" id="UP000515146">
    <property type="component" value="Unplaced"/>
</dbReference>
<protein>
    <submittedName>
        <fullName evidence="3 4">Uncharacterized protein LOC113799279</fullName>
    </submittedName>
</protein>
<feature type="compositionally biased region" description="Low complexity" evidence="1">
    <location>
        <begin position="22"/>
        <end position="37"/>
    </location>
</feature>
<keyword evidence="2" id="KW-1185">Reference proteome</keyword>
<dbReference type="AlphaFoldDB" id="A0A6P6YKE0"/>
<dbReference type="RefSeq" id="XP_027205690.1">
    <property type="nucleotide sequence ID" value="XM_027349889.1"/>
</dbReference>
<dbReference type="RefSeq" id="XP_027205691.1">
    <property type="nucleotide sequence ID" value="XM_027349890.1"/>
</dbReference>
<accession>A0A6P6YKE0</accession>
<evidence type="ECO:0000313" key="5">
    <source>
        <dbReference type="RefSeq" id="XP_027205692.1"/>
    </source>
</evidence>
<dbReference type="KEGG" id="dpte:113799279"/>
<dbReference type="SUPFAM" id="SSF47336">
    <property type="entry name" value="ACP-like"/>
    <property type="match status" value="1"/>
</dbReference>
<name>A0A6P6YKE0_DERPT</name>
<evidence type="ECO:0000256" key="1">
    <source>
        <dbReference type="SAM" id="MobiDB-lite"/>
    </source>
</evidence>
<dbReference type="OrthoDB" id="6507423at2759"/>
<proteinExistence type="predicted"/>
<gene>
    <name evidence="3 4 5" type="primary">LOC113799279</name>
</gene>